<dbReference type="GO" id="GO:0006552">
    <property type="term" value="P:L-leucine catabolic process"/>
    <property type="evidence" value="ECO:0007669"/>
    <property type="project" value="TreeGrafter"/>
</dbReference>
<evidence type="ECO:0000259" key="2">
    <source>
        <dbReference type="PROSITE" id="PS50989"/>
    </source>
</evidence>
<dbReference type="AlphaFoldDB" id="X1MS28"/>
<evidence type="ECO:0000259" key="1">
    <source>
        <dbReference type="PROSITE" id="PS50980"/>
    </source>
</evidence>
<proteinExistence type="predicted"/>
<name>X1MS28_9ZZZZ</name>
<dbReference type="GO" id="GO:0004485">
    <property type="term" value="F:methylcrotonoyl-CoA carboxylase activity"/>
    <property type="evidence" value="ECO:0007669"/>
    <property type="project" value="TreeGrafter"/>
</dbReference>
<gene>
    <name evidence="3" type="ORF">S06H3_11682</name>
</gene>
<dbReference type="PANTHER" id="PTHR22855">
    <property type="entry name" value="ACETYL, PROPIONYL, PYRUVATE, AND GLUTACONYL CARBOXYLASE-RELATED"/>
    <property type="match status" value="1"/>
</dbReference>
<dbReference type="PANTHER" id="PTHR22855:SF13">
    <property type="entry name" value="METHYLCROTONOYL-COA CARBOXYLASE BETA CHAIN, MITOCHONDRIAL"/>
    <property type="match status" value="1"/>
</dbReference>
<dbReference type="GO" id="GO:1905202">
    <property type="term" value="C:methylcrotonoyl-CoA carboxylase complex"/>
    <property type="evidence" value="ECO:0007669"/>
    <property type="project" value="TreeGrafter"/>
</dbReference>
<dbReference type="InterPro" id="IPR034733">
    <property type="entry name" value="AcCoA_carboxyl_beta"/>
</dbReference>
<dbReference type="EMBL" id="BARV01005756">
    <property type="protein sequence ID" value="GAI17465.1"/>
    <property type="molecule type" value="Genomic_DNA"/>
</dbReference>
<dbReference type="PROSITE" id="PS50989">
    <property type="entry name" value="COA_CT_CTER"/>
    <property type="match status" value="1"/>
</dbReference>
<evidence type="ECO:0000313" key="3">
    <source>
        <dbReference type="EMBL" id="GAI17465.1"/>
    </source>
</evidence>
<organism evidence="3">
    <name type="scientific">marine sediment metagenome</name>
    <dbReference type="NCBI Taxonomy" id="412755"/>
    <lineage>
        <taxon>unclassified sequences</taxon>
        <taxon>metagenomes</taxon>
        <taxon>ecological metagenomes</taxon>
    </lineage>
</organism>
<feature type="domain" description="CoA carboxyltransferase N-terminal" evidence="1">
    <location>
        <begin position="1"/>
        <end position="187"/>
    </location>
</feature>
<comment type="caution">
    <text evidence="3">The sequence shown here is derived from an EMBL/GenBank/DDBJ whole genome shotgun (WGS) entry which is preliminary data.</text>
</comment>
<dbReference type="SUPFAM" id="SSF52096">
    <property type="entry name" value="ClpP/crotonase"/>
    <property type="match status" value="2"/>
</dbReference>
<feature type="non-terminal residue" evidence="3">
    <location>
        <position position="1"/>
    </location>
</feature>
<dbReference type="Pfam" id="PF01039">
    <property type="entry name" value="Carboxyl_trans"/>
    <property type="match status" value="1"/>
</dbReference>
<dbReference type="InterPro" id="IPR011763">
    <property type="entry name" value="COA_CT_C"/>
</dbReference>
<protein>
    <recommendedName>
        <fullName evidence="4">CoA carboxyltransferase C-terminal domain-containing protein</fullName>
    </recommendedName>
</protein>
<evidence type="ECO:0008006" key="4">
    <source>
        <dbReference type="Google" id="ProtNLM"/>
    </source>
</evidence>
<reference evidence="3" key="1">
    <citation type="journal article" date="2014" name="Front. Microbiol.">
        <title>High frequency of phylogenetically diverse reductive dehalogenase-homologous genes in deep subseafloor sedimentary metagenomes.</title>
        <authorList>
            <person name="Kawai M."/>
            <person name="Futagami T."/>
            <person name="Toyoda A."/>
            <person name="Takaki Y."/>
            <person name="Nishi S."/>
            <person name="Hori S."/>
            <person name="Arai W."/>
            <person name="Tsubouchi T."/>
            <person name="Morono Y."/>
            <person name="Uchiyama I."/>
            <person name="Ito T."/>
            <person name="Fujiyama A."/>
            <person name="Inagaki F."/>
            <person name="Takami H."/>
        </authorList>
    </citation>
    <scope>NUCLEOTIDE SEQUENCE</scope>
    <source>
        <strain evidence="3">Expedition CK06-06</strain>
    </source>
</reference>
<dbReference type="Gene3D" id="3.90.226.10">
    <property type="entry name" value="2-enoyl-CoA Hydratase, Chain A, domain 1"/>
    <property type="match status" value="2"/>
</dbReference>
<feature type="domain" description="CoA carboxyltransferase C-terminal" evidence="2">
    <location>
        <begin position="187"/>
        <end position="443"/>
    </location>
</feature>
<dbReference type="InterPro" id="IPR045190">
    <property type="entry name" value="MCCB/AccD1-like"/>
</dbReference>
<dbReference type="FunFam" id="3.90.226.10:FF:000004">
    <property type="entry name" value="Methylcrotonoyl-CoA carboxylase beta chain"/>
    <property type="match status" value="1"/>
</dbReference>
<accession>X1MS28</accession>
<dbReference type="InterPro" id="IPR029045">
    <property type="entry name" value="ClpP/crotonase-like_dom_sf"/>
</dbReference>
<sequence>ITGIGVINNREVMIVAHDATVKGGTYVPETIKKHLRAQEIAMENRLPCIYLVDSGGIFLPLQVGTFPDKLHFGRIFFNQAQMSANNIPQISVVLGFCTAGGAYQPAMSDEVVIVKGPGTIYIGGPPLVKAATGEVVTEEELGGADVHCRISGVADHYAVNGEHAIEITRNIVKNLGTGHKYPLERSTPEDPAYDPNELYGIIPKDLKKSFDMREIIARIVDRSEFHEFKELYGPTLVCGFARIMGYPVGILANNGVLFSESSQKGAHFVTMCSVRKIPIIFLQNITGFIVGKRYEHQGIAKDGAKLVHAVANAQVPKFTIIIGGSYGAGNYGMCGRAYDPRMLWMWPTSKICVMGGEQAAGVLTDIKVRALIKQGKKPTKEDIEGIRKPILAKYENESSVYYSTDPSSVSIFIFPLSTRKNSSSFLCVCQLYSPLILAILSAV</sequence>
<dbReference type="InterPro" id="IPR011762">
    <property type="entry name" value="COA_CT_N"/>
</dbReference>
<dbReference type="PROSITE" id="PS50980">
    <property type="entry name" value="COA_CT_NTER"/>
    <property type="match status" value="1"/>
</dbReference>